<sequence>MDFKLSKTHLLQQELYRKFAENEIKPIAEDMDETEVFDLDLLKKMHKYGLMGIPYSKEYGGVGGDYLSYALCMEEISKIDGSSGITISVHTSLCCSCIDSFGTEEQKQKFLRPLIDGSQTGCFGLTEPNAGSDAAGQQTQAVYDEATDEYIINGGKIFTTNSGFADVCIVFALTDKTLGTKGISAFVVPLKDEKGERTPGVTVSENIKRMGIRAASNCEVSYENVRVPAGNRLGKEGQGFKIAMKALDGGRIGIAAQSVGLAQGALNEAVEYVKERKQFGRPIAAFQTTQFKLADMQTKIDAARLLTWRAACIKDAGENYGPAAAMAKLFASDVANQVCREAVQLMGGYGYCREYPVERALRDAKITEIYEGTSEVMKMVISGSMKLKK</sequence>
<dbReference type="PROSITE" id="PS00073">
    <property type="entry name" value="ACYL_COA_DH_2"/>
    <property type="match status" value="1"/>
</dbReference>
<dbReference type="AlphaFoldDB" id="A0A9D1L6F8"/>
<name>A0A9D1L6F8_9FIRM</name>
<dbReference type="FunFam" id="2.40.110.10:FF:000002">
    <property type="entry name" value="Acyl-CoA dehydrogenase fadE12"/>
    <property type="match status" value="1"/>
</dbReference>
<evidence type="ECO:0000256" key="2">
    <source>
        <dbReference type="ARBA" id="ARBA00009347"/>
    </source>
</evidence>
<dbReference type="Gene3D" id="1.20.140.10">
    <property type="entry name" value="Butyryl-CoA Dehydrogenase, subunit A, domain 3"/>
    <property type="match status" value="1"/>
</dbReference>
<reference evidence="10" key="2">
    <citation type="journal article" date="2021" name="PeerJ">
        <title>Extensive microbial diversity within the chicken gut microbiome revealed by metagenomics and culture.</title>
        <authorList>
            <person name="Gilroy R."/>
            <person name="Ravi A."/>
            <person name="Getino M."/>
            <person name="Pursley I."/>
            <person name="Horton D.L."/>
            <person name="Alikhan N.F."/>
            <person name="Baker D."/>
            <person name="Gharbi K."/>
            <person name="Hall N."/>
            <person name="Watson M."/>
            <person name="Adriaenssens E.M."/>
            <person name="Foster-Nyarko E."/>
            <person name="Jarju S."/>
            <person name="Secka A."/>
            <person name="Antonio M."/>
            <person name="Oren A."/>
            <person name="Chaudhuri R.R."/>
            <person name="La Ragione R."/>
            <person name="Hildebrand F."/>
            <person name="Pallen M.J."/>
        </authorList>
    </citation>
    <scope>NUCLEOTIDE SEQUENCE</scope>
    <source>
        <strain evidence="10">ChiHcec3-6078</strain>
    </source>
</reference>
<gene>
    <name evidence="10" type="ORF">IAC50_09550</name>
</gene>
<dbReference type="InterPro" id="IPR013786">
    <property type="entry name" value="AcylCoA_DH/ox_N"/>
</dbReference>
<evidence type="ECO:0000313" key="10">
    <source>
        <dbReference type="EMBL" id="HIU26724.1"/>
    </source>
</evidence>
<dbReference type="Proteomes" id="UP000824090">
    <property type="component" value="Unassembled WGS sequence"/>
</dbReference>
<dbReference type="FunFam" id="1.20.140.10:FF:000004">
    <property type="entry name" value="Acyl-CoA dehydrogenase FadE25"/>
    <property type="match status" value="1"/>
</dbReference>
<dbReference type="SUPFAM" id="SSF47203">
    <property type="entry name" value="Acyl-CoA dehydrogenase C-terminal domain-like"/>
    <property type="match status" value="1"/>
</dbReference>
<dbReference type="PANTHER" id="PTHR43884:SF12">
    <property type="entry name" value="ISOVALERYL-COA DEHYDROGENASE, MITOCHONDRIAL-RELATED"/>
    <property type="match status" value="1"/>
</dbReference>
<feature type="domain" description="Acyl-CoA oxidase/dehydrogenase middle" evidence="8">
    <location>
        <begin position="122"/>
        <end position="225"/>
    </location>
</feature>
<comment type="cofactor">
    <cofactor evidence="1 6">
        <name>FAD</name>
        <dbReference type="ChEBI" id="CHEBI:57692"/>
    </cofactor>
</comment>
<evidence type="ECO:0000256" key="3">
    <source>
        <dbReference type="ARBA" id="ARBA00022630"/>
    </source>
</evidence>
<dbReference type="PIRSF" id="PIRSF016578">
    <property type="entry name" value="HsaA"/>
    <property type="match status" value="1"/>
</dbReference>
<evidence type="ECO:0000259" key="8">
    <source>
        <dbReference type="Pfam" id="PF02770"/>
    </source>
</evidence>
<reference evidence="10" key="1">
    <citation type="submission" date="2020-10" db="EMBL/GenBank/DDBJ databases">
        <authorList>
            <person name="Gilroy R."/>
        </authorList>
    </citation>
    <scope>NUCLEOTIDE SEQUENCE</scope>
    <source>
        <strain evidence="10">ChiHcec3-6078</strain>
    </source>
</reference>
<dbReference type="GO" id="GO:0050660">
    <property type="term" value="F:flavin adenine dinucleotide binding"/>
    <property type="evidence" value="ECO:0007669"/>
    <property type="project" value="InterPro"/>
</dbReference>
<dbReference type="Pfam" id="PF00441">
    <property type="entry name" value="Acyl-CoA_dh_1"/>
    <property type="match status" value="1"/>
</dbReference>
<evidence type="ECO:0000256" key="5">
    <source>
        <dbReference type="ARBA" id="ARBA00023002"/>
    </source>
</evidence>
<proteinExistence type="inferred from homology"/>
<dbReference type="InterPro" id="IPR036250">
    <property type="entry name" value="AcylCo_DH-like_C"/>
</dbReference>
<dbReference type="InterPro" id="IPR009075">
    <property type="entry name" value="AcylCo_DH/oxidase_C"/>
</dbReference>
<dbReference type="InterPro" id="IPR046373">
    <property type="entry name" value="Acyl-CoA_Oxase/DH_mid-dom_sf"/>
</dbReference>
<dbReference type="FunFam" id="1.10.540.10:FF:000002">
    <property type="entry name" value="Acyl-CoA dehydrogenase FadE19"/>
    <property type="match status" value="1"/>
</dbReference>
<dbReference type="Pfam" id="PF02770">
    <property type="entry name" value="Acyl-CoA_dh_M"/>
    <property type="match status" value="1"/>
</dbReference>
<protein>
    <submittedName>
        <fullName evidence="10">Acyl-CoA dehydrogenase family protein</fullName>
    </submittedName>
</protein>
<comment type="similarity">
    <text evidence="2 6">Belongs to the acyl-CoA dehydrogenase family.</text>
</comment>
<dbReference type="InterPro" id="IPR037069">
    <property type="entry name" value="AcylCoA_DH/ox_N_sf"/>
</dbReference>
<evidence type="ECO:0000256" key="6">
    <source>
        <dbReference type="RuleBase" id="RU362125"/>
    </source>
</evidence>
<evidence type="ECO:0000313" key="11">
    <source>
        <dbReference type="Proteomes" id="UP000824090"/>
    </source>
</evidence>
<dbReference type="InterPro" id="IPR006091">
    <property type="entry name" value="Acyl-CoA_Oxase/DH_mid-dom"/>
</dbReference>
<accession>A0A9D1L6F8</accession>
<dbReference type="Gene3D" id="2.40.110.10">
    <property type="entry name" value="Butyryl-CoA Dehydrogenase, subunit A, domain 2"/>
    <property type="match status" value="1"/>
</dbReference>
<dbReference type="PANTHER" id="PTHR43884">
    <property type="entry name" value="ACYL-COA DEHYDROGENASE"/>
    <property type="match status" value="1"/>
</dbReference>
<dbReference type="EMBL" id="DVMP01000166">
    <property type="protein sequence ID" value="HIU26724.1"/>
    <property type="molecule type" value="Genomic_DNA"/>
</dbReference>
<keyword evidence="3 6" id="KW-0285">Flavoprotein</keyword>
<evidence type="ECO:0000256" key="4">
    <source>
        <dbReference type="ARBA" id="ARBA00022827"/>
    </source>
</evidence>
<dbReference type="PROSITE" id="PS00072">
    <property type="entry name" value="ACYL_COA_DH_1"/>
    <property type="match status" value="1"/>
</dbReference>
<keyword evidence="4 6" id="KW-0274">FAD</keyword>
<organism evidence="10 11">
    <name type="scientific">Candidatus Allocopromorpha excrementigallinarum</name>
    <dbReference type="NCBI Taxonomy" id="2840742"/>
    <lineage>
        <taxon>Bacteria</taxon>
        <taxon>Bacillati</taxon>
        <taxon>Bacillota</taxon>
        <taxon>Clostridia</taxon>
        <taxon>Eubacteriales</taxon>
        <taxon>Eubacteriaceae</taxon>
        <taxon>Eubacteriaceae incertae sedis</taxon>
        <taxon>Candidatus Allocopromorpha</taxon>
    </lineage>
</organism>
<dbReference type="InterPro" id="IPR006089">
    <property type="entry name" value="Acyl-CoA_DH_CS"/>
</dbReference>
<feature type="domain" description="Acyl-CoA dehydrogenase/oxidase C-terminal" evidence="7">
    <location>
        <begin position="237"/>
        <end position="382"/>
    </location>
</feature>
<dbReference type="InterPro" id="IPR009100">
    <property type="entry name" value="AcylCoA_DH/oxidase_NM_dom_sf"/>
</dbReference>
<evidence type="ECO:0000256" key="1">
    <source>
        <dbReference type="ARBA" id="ARBA00001974"/>
    </source>
</evidence>
<dbReference type="Gene3D" id="1.10.540.10">
    <property type="entry name" value="Acyl-CoA dehydrogenase/oxidase, N-terminal domain"/>
    <property type="match status" value="1"/>
</dbReference>
<evidence type="ECO:0000259" key="9">
    <source>
        <dbReference type="Pfam" id="PF02771"/>
    </source>
</evidence>
<feature type="domain" description="Acyl-CoA dehydrogenase/oxidase N-terminal" evidence="9">
    <location>
        <begin position="8"/>
        <end position="117"/>
    </location>
</feature>
<dbReference type="GO" id="GO:0003995">
    <property type="term" value="F:acyl-CoA dehydrogenase activity"/>
    <property type="evidence" value="ECO:0007669"/>
    <property type="project" value="InterPro"/>
</dbReference>
<dbReference type="Pfam" id="PF02771">
    <property type="entry name" value="Acyl-CoA_dh_N"/>
    <property type="match status" value="1"/>
</dbReference>
<comment type="caution">
    <text evidence="10">The sequence shown here is derived from an EMBL/GenBank/DDBJ whole genome shotgun (WGS) entry which is preliminary data.</text>
</comment>
<dbReference type="SUPFAM" id="SSF56645">
    <property type="entry name" value="Acyl-CoA dehydrogenase NM domain-like"/>
    <property type="match status" value="1"/>
</dbReference>
<keyword evidence="5 6" id="KW-0560">Oxidoreductase</keyword>
<evidence type="ECO:0000259" key="7">
    <source>
        <dbReference type="Pfam" id="PF00441"/>
    </source>
</evidence>